<dbReference type="OrthoDB" id="8059989at2759"/>
<dbReference type="GO" id="GO:0005085">
    <property type="term" value="F:guanyl-nucleotide exchange factor activity"/>
    <property type="evidence" value="ECO:0007669"/>
    <property type="project" value="InterPro"/>
</dbReference>
<dbReference type="Proteomes" id="UP000053317">
    <property type="component" value="Unassembled WGS sequence"/>
</dbReference>
<proteinExistence type="predicted"/>
<sequence length="135" mass="14989">MEMLHLHEHLVKELESSVINHGCRYKISGVEAAPEEAAEVARIFTKLMPQFFVYEEYCAKYDIMTRVFSETSRSINLQALEMGVEALANSVIAIDDRTSEGKKGLTVGDLLIKVKPIRIQIAASDTFIAANTTGL</sequence>
<dbReference type="SUPFAM" id="SSF48065">
    <property type="entry name" value="DBL homology domain (DH-domain)"/>
    <property type="match status" value="1"/>
</dbReference>
<dbReference type="InterPro" id="IPR000219">
    <property type="entry name" value="DH_dom"/>
</dbReference>
<accession>A0A0G2F139</accession>
<evidence type="ECO:0000313" key="3">
    <source>
        <dbReference type="Proteomes" id="UP000053317"/>
    </source>
</evidence>
<evidence type="ECO:0000313" key="2">
    <source>
        <dbReference type="EMBL" id="KKY28006.1"/>
    </source>
</evidence>
<dbReference type="Pfam" id="PF00621">
    <property type="entry name" value="RhoGEF"/>
    <property type="match status" value="1"/>
</dbReference>
<comment type="caution">
    <text evidence="2">The sequence shown here is derived from an EMBL/GenBank/DDBJ whole genome shotgun (WGS) entry which is preliminary data.</text>
</comment>
<feature type="domain" description="DH" evidence="1">
    <location>
        <begin position="2"/>
        <end position="113"/>
    </location>
</feature>
<evidence type="ECO:0000259" key="1">
    <source>
        <dbReference type="Pfam" id="PF00621"/>
    </source>
</evidence>
<reference evidence="2 3" key="1">
    <citation type="submission" date="2015-05" db="EMBL/GenBank/DDBJ databases">
        <title>Distinctive expansion of gene families associated with plant cell wall degradation and secondary metabolism in the genomes of grapevine trunk pathogens.</title>
        <authorList>
            <person name="Lawrence D.P."/>
            <person name="Travadon R."/>
            <person name="Rolshausen P.E."/>
            <person name="Baumgartner K."/>
        </authorList>
    </citation>
    <scope>NUCLEOTIDE SEQUENCE [LARGE SCALE GENOMIC DNA]</scope>
    <source>
        <strain evidence="2">UCRPC4</strain>
    </source>
</reference>
<dbReference type="AlphaFoldDB" id="A0A0G2F139"/>
<dbReference type="EMBL" id="LCWF01000018">
    <property type="protein sequence ID" value="KKY28006.1"/>
    <property type="molecule type" value="Genomic_DNA"/>
</dbReference>
<reference evidence="2 3" key="2">
    <citation type="submission" date="2015-05" db="EMBL/GenBank/DDBJ databases">
        <authorList>
            <person name="Morales-Cruz A."/>
            <person name="Amrine K.C."/>
            <person name="Cantu D."/>
        </authorList>
    </citation>
    <scope>NUCLEOTIDE SEQUENCE [LARGE SCALE GENOMIC DNA]</scope>
    <source>
        <strain evidence="2">UCRPC4</strain>
    </source>
</reference>
<name>A0A0G2F139_PHACM</name>
<keyword evidence="3" id="KW-1185">Reference proteome</keyword>
<protein>
    <submittedName>
        <fullName evidence="2">Putative group protein</fullName>
    </submittedName>
</protein>
<dbReference type="InterPro" id="IPR035899">
    <property type="entry name" value="DBL_dom_sf"/>
</dbReference>
<dbReference type="Gene3D" id="1.20.900.10">
    <property type="entry name" value="Dbl homology (DH) domain"/>
    <property type="match status" value="1"/>
</dbReference>
<organism evidence="2 3">
    <name type="scientific">Phaeomoniella chlamydospora</name>
    <name type="common">Phaeoacremonium chlamydosporum</name>
    <dbReference type="NCBI Taxonomy" id="158046"/>
    <lineage>
        <taxon>Eukaryota</taxon>
        <taxon>Fungi</taxon>
        <taxon>Dikarya</taxon>
        <taxon>Ascomycota</taxon>
        <taxon>Pezizomycotina</taxon>
        <taxon>Eurotiomycetes</taxon>
        <taxon>Chaetothyriomycetidae</taxon>
        <taxon>Phaeomoniellales</taxon>
        <taxon>Phaeomoniellaceae</taxon>
        <taxon>Phaeomoniella</taxon>
    </lineage>
</organism>
<gene>
    <name evidence="2" type="ORF">UCRPC4_g00741</name>
</gene>